<name>A0A1M7HM51_9ACTN</name>
<evidence type="ECO:0008006" key="3">
    <source>
        <dbReference type="Google" id="ProtNLM"/>
    </source>
</evidence>
<gene>
    <name evidence="1" type="ORF">SAMN05443668_101229</name>
</gene>
<dbReference type="EMBL" id="FRCS01000001">
    <property type="protein sequence ID" value="SHM29530.1"/>
    <property type="molecule type" value="Genomic_DNA"/>
</dbReference>
<dbReference type="STRING" id="134849.SAMN05443668_101229"/>
<organism evidence="1 2">
    <name type="scientific">Cryptosporangium aurantiacum</name>
    <dbReference type="NCBI Taxonomy" id="134849"/>
    <lineage>
        <taxon>Bacteria</taxon>
        <taxon>Bacillati</taxon>
        <taxon>Actinomycetota</taxon>
        <taxon>Actinomycetes</taxon>
        <taxon>Cryptosporangiales</taxon>
        <taxon>Cryptosporangiaceae</taxon>
        <taxon>Cryptosporangium</taxon>
    </lineage>
</organism>
<sequence length="56" mass="6600">MFGGDDDHYDVELNKDDLSIHWLKRKLNDRWKDGWALKQTVIQGGNTILIFERIGQ</sequence>
<dbReference type="AlphaFoldDB" id="A0A1M7HM51"/>
<proteinExistence type="predicted"/>
<dbReference type="Proteomes" id="UP000184440">
    <property type="component" value="Unassembled WGS sequence"/>
</dbReference>
<keyword evidence="2" id="KW-1185">Reference proteome</keyword>
<evidence type="ECO:0000313" key="1">
    <source>
        <dbReference type="EMBL" id="SHM29530.1"/>
    </source>
</evidence>
<protein>
    <recommendedName>
        <fullName evidence="3">DUF4177 domain-containing protein</fullName>
    </recommendedName>
</protein>
<evidence type="ECO:0000313" key="2">
    <source>
        <dbReference type="Proteomes" id="UP000184440"/>
    </source>
</evidence>
<dbReference type="RefSeq" id="WP_178379730.1">
    <property type="nucleotide sequence ID" value="NZ_FRCS01000001.1"/>
</dbReference>
<reference evidence="1 2" key="1">
    <citation type="submission" date="2016-11" db="EMBL/GenBank/DDBJ databases">
        <authorList>
            <person name="Jaros S."/>
            <person name="Januszkiewicz K."/>
            <person name="Wedrychowicz H."/>
        </authorList>
    </citation>
    <scope>NUCLEOTIDE SEQUENCE [LARGE SCALE GENOMIC DNA]</scope>
    <source>
        <strain evidence="1 2">DSM 46144</strain>
    </source>
</reference>
<accession>A0A1M7HM51</accession>